<keyword evidence="8" id="KW-0862">Zinc</keyword>
<accession>A0A183B077</accession>
<dbReference type="PANTHER" id="PTHR19376">
    <property type="entry name" value="DNA-DIRECTED RNA POLYMERASE"/>
    <property type="match status" value="1"/>
</dbReference>
<dbReference type="SUPFAM" id="SSF64484">
    <property type="entry name" value="beta and beta-prime subunits of DNA dependent RNA-polymerase"/>
    <property type="match status" value="1"/>
</dbReference>
<evidence type="ECO:0000256" key="11">
    <source>
        <dbReference type="ARBA" id="ARBA00023242"/>
    </source>
</evidence>
<name>A0A183B077_9TREM</name>
<dbReference type="OrthoDB" id="270392at2759"/>
<reference evidence="16" key="1">
    <citation type="submission" date="2016-06" db="UniProtKB">
        <authorList>
            <consortium name="WormBaseParasite"/>
        </authorList>
    </citation>
    <scope>IDENTIFICATION</scope>
</reference>
<reference evidence="14 15" key="2">
    <citation type="submission" date="2018-11" db="EMBL/GenBank/DDBJ databases">
        <authorList>
            <consortium name="Pathogen Informatics"/>
        </authorList>
    </citation>
    <scope>NUCLEOTIDE SEQUENCE [LARGE SCALE GENOMIC DNA]</scope>
    <source>
        <strain evidence="14 15">Egypt</strain>
    </source>
</reference>
<dbReference type="Pfam" id="PF00623">
    <property type="entry name" value="RNA_pol_Rpb1_2"/>
    <property type="match status" value="1"/>
</dbReference>
<keyword evidence="7" id="KW-0479">Metal-binding</keyword>
<evidence type="ECO:0000256" key="12">
    <source>
        <dbReference type="SAM" id="MobiDB-lite"/>
    </source>
</evidence>
<evidence type="ECO:0000256" key="4">
    <source>
        <dbReference type="ARBA" id="ARBA00022478"/>
    </source>
</evidence>
<dbReference type="AlphaFoldDB" id="A0A183B077"/>
<dbReference type="InterPro" id="IPR000722">
    <property type="entry name" value="RNA_pol_asu"/>
</dbReference>
<dbReference type="InterPro" id="IPR042102">
    <property type="entry name" value="RNA_pol_Rpb1_3_sf"/>
</dbReference>
<dbReference type="InterPro" id="IPR015699">
    <property type="entry name" value="DNA-dir_RNA_pol1_lsu_N"/>
</dbReference>
<dbReference type="Proteomes" id="UP000272942">
    <property type="component" value="Unassembled WGS sequence"/>
</dbReference>
<dbReference type="WBParaSite" id="ECPE_0001264801-mRNA-1">
    <property type="protein sequence ID" value="ECPE_0001264801-mRNA-1"/>
    <property type="gene ID" value="ECPE_0001264801"/>
</dbReference>
<sequence length="710" mass="78355">MLADAEDPRMAPHCSASASETGNLFVDTSSSIQKDMEAKQCVLLETARQDIQNIMKSCRGSKETSLLPEMAQRMLRCLWLNESVILGLLIPMLNSAARHHQYATDILFMDSVLVSPSLCRLPRYVGGLAYEHPETAIYSRVVKRAECLCHIVNYINQQSTSIDSNPDQSITADLSTVSEISTVNSVSRAEGALKLASLFLQAAVNGLYDSNATTVPTGLESKSGVGAAVRLPGLRQRLEKKEGLFRMHMMGKRVNYACRSVISPDPNLDVTEVGVPLFFARKLTFPVPVTKFNLDRLRQLVTNGPDKYPGARSLETPDGRLLHLPNGTSSQSERRRAVIARRLAPLNADCSGVPFIVHRHLMEGDMLLMNRQPTLHKPSMQAHHVRIIYSSGAKTLRMHYSNCRAYNADFDGDEMNGHLVQSYAAQAELELLASVPHHYLVPKDGSPLAGLIQDHVIAAVKLTMRDRFFDHSDYMDLVYHSVRSIFNVARRSGSGPPALVTLPPAILWPKRLWTGKQVISTLLMNLTPAGLPYLNLTLRGRRTKAELWSGAAPGQPTPLSDVDVVVCDGYLASGMLDKAHIGSSSGGLVHCVYEAYGPESAAHLLNGINLLANQLLKITAFTMGIKDMLLSAEANADRTRRFENLKDLGLCAFADAFELTADQLSEQEVRRMYRKAHFAPSTDQTLSKRMVQLDLAMKNRLKRAQDAVCE</sequence>
<feature type="region of interest" description="Disordered" evidence="12">
    <location>
        <begin position="308"/>
        <end position="328"/>
    </location>
</feature>
<keyword evidence="15" id="KW-1185">Reference proteome</keyword>
<dbReference type="SMART" id="SM00663">
    <property type="entry name" value="RPOLA_N"/>
    <property type="match status" value="1"/>
</dbReference>
<evidence type="ECO:0000256" key="6">
    <source>
        <dbReference type="ARBA" id="ARBA00022695"/>
    </source>
</evidence>
<dbReference type="Gene3D" id="3.30.1490.180">
    <property type="entry name" value="RNA polymerase ii"/>
    <property type="match status" value="1"/>
</dbReference>
<dbReference type="GO" id="GO:0003899">
    <property type="term" value="F:DNA-directed RNA polymerase activity"/>
    <property type="evidence" value="ECO:0007669"/>
    <property type="project" value="UniProtKB-EC"/>
</dbReference>
<evidence type="ECO:0000256" key="5">
    <source>
        <dbReference type="ARBA" id="ARBA00022679"/>
    </source>
</evidence>
<evidence type="ECO:0000256" key="2">
    <source>
        <dbReference type="ARBA" id="ARBA00006460"/>
    </source>
</evidence>
<evidence type="ECO:0000256" key="9">
    <source>
        <dbReference type="ARBA" id="ARBA00022842"/>
    </source>
</evidence>
<evidence type="ECO:0000256" key="1">
    <source>
        <dbReference type="ARBA" id="ARBA00004123"/>
    </source>
</evidence>
<protein>
    <recommendedName>
        <fullName evidence="3">DNA-directed RNA polymerase</fullName>
        <ecNumber evidence="3">2.7.7.6</ecNumber>
    </recommendedName>
</protein>
<dbReference type="GO" id="GO:0005736">
    <property type="term" value="C:RNA polymerase I complex"/>
    <property type="evidence" value="ECO:0007669"/>
    <property type="project" value="TreeGrafter"/>
</dbReference>
<dbReference type="EC" id="2.7.7.6" evidence="3"/>
<dbReference type="EMBL" id="UZAN01053247">
    <property type="protein sequence ID" value="VDP89884.1"/>
    <property type="molecule type" value="Genomic_DNA"/>
</dbReference>
<feature type="domain" description="RNA polymerase N-terminal" evidence="13">
    <location>
        <begin position="105"/>
        <end position="463"/>
    </location>
</feature>
<dbReference type="InterPro" id="IPR045867">
    <property type="entry name" value="DNA-dir_RpoC_beta_prime"/>
</dbReference>
<dbReference type="GO" id="GO:0006351">
    <property type="term" value="P:DNA-templated transcription"/>
    <property type="evidence" value="ECO:0007669"/>
    <property type="project" value="InterPro"/>
</dbReference>
<evidence type="ECO:0000313" key="15">
    <source>
        <dbReference type="Proteomes" id="UP000272942"/>
    </source>
</evidence>
<dbReference type="InterPro" id="IPR007066">
    <property type="entry name" value="RNA_pol_Rpb1_3"/>
</dbReference>
<dbReference type="GO" id="GO:0003677">
    <property type="term" value="F:DNA binding"/>
    <property type="evidence" value="ECO:0007669"/>
    <property type="project" value="InterPro"/>
</dbReference>
<gene>
    <name evidence="14" type="ORF">ECPE_LOCUS12612</name>
</gene>
<evidence type="ECO:0000313" key="16">
    <source>
        <dbReference type="WBParaSite" id="ECPE_0001264801-mRNA-1"/>
    </source>
</evidence>
<proteinExistence type="inferred from homology"/>
<comment type="subcellular location">
    <subcellularLocation>
        <location evidence="1">Nucleus</location>
    </subcellularLocation>
</comment>
<dbReference type="PANTHER" id="PTHR19376:SF11">
    <property type="entry name" value="DNA-DIRECTED RNA POLYMERASE I SUBUNIT RPA1"/>
    <property type="match status" value="1"/>
</dbReference>
<keyword evidence="9" id="KW-0460">Magnesium</keyword>
<evidence type="ECO:0000256" key="7">
    <source>
        <dbReference type="ARBA" id="ARBA00022723"/>
    </source>
</evidence>
<comment type="similarity">
    <text evidence="2">Belongs to the RNA polymerase beta' chain family.</text>
</comment>
<evidence type="ECO:0000313" key="14">
    <source>
        <dbReference type="EMBL" id="VDP89884.1"/>
    </source>
</evidence>
<dbReference type="GO" id="GO:0046872">
    <property type="term" value="F:metal ion binding"/>
    <property type="evidence" value="ECO:0007669"/>
    <property type="project" value="UniProtKB-KW"/>
</dbReference>
<organism evidence="16">
    <name type="scientific">Echinostoma caproni</name>
    <dbReference type="NCBI Taxonomy" id="27848"/>
    <lineage>
        <taxon>Eukaryota</taxon>
        <taxon>Metazoa</taxon>
        <taxon>Spiralia</taxon>
        <taxon>Lophotrochozoa</taxon>
        <taxon>Platyhelminthes</taxon>
        <taxon>Trematoda</taxon>
        <taxon>Digenea</taxon>
        <taxon>Plagiorchiida</taxon>
        <taxon>Echinostomata</taxon>
        <taxon>Echinostomatoidea</taxon>
        <taxon>Echinostomatidae</taxon>
        <taxon>Echinostoma</taxon>
    </lineage>
</organism>
<keyword evidence="10" id="KW-0804">Transcription</keyword>
<keyword evidence="6" id="KW-0548">Nucleotidyltransferase</keyword>
<dbReference type="Pfam" id="PF04983">
    <property type="entry name" value="RNA_pol_Rpb1_3"/>
    <property type="match status" value="1"/>
</dbReference>
<dbReference type="FunFam" id="2.40.40.20:FF:000019">
    <property type="entry name" value="DNA-directed RNA polymerase II subunit RPB1"/>
    <property type="match status" value="1"/>
</dbReference>
<evidence type="ECO:0000256" key="10">
    <source>
        <dbReference type="ARBA" id="ARBA00023163"/>
    </source>
</evidence>
<evidence type="ECO:0000256" key="3">
    <source>
        <dbReference type="ARBA" id="ARBA00012418"/>
    </source>
</evidence>
<dbReference type="CDD" id="cd01435">
    <property type="entry name" value="RNAP_I_RPA1_N"/>
    <property type="match status" value="1"/>
</dbReference>
<dbReference type="Gene3D" id="1.10.274.100">
    <property type="entry name" value="RNA polymerase Rpb1, domain 3"/>
    <property type="match status" value="1"/>
</dbReference>
<keyword evidence="5" id="KW-0808">Transferase</keyword>
<evidence type="ECO:0000256" key="8">
    <source>
        <dbReference type="ARBA" id="ARBA00022833"/>
    </source>
</evidence>
<dbReference type="Gene3D" id="2.40.40.20">
    <property type="match status" value="1"/>
</dbReference>
<keyword evidence="4" id="KW-0240">DNA-directed RNA polymerase</keyword>
<keyword evidence="11" id="KW-0539">Nucleus</keyword>
<evidence type="ECO:0000259" key="13">
    <source>
        <dbReference type="SMART" id="SM00663"/>
    </source>
</evidence>
<dbReference type="InterPro" id="IPR006592">
    <property type="entry name" value="RNA_pol_N"/>
</dbReference>